<dbReference type="STRING" id="1190415.SAMN05216593_114104"/>
<dbReference type="AlphaFoldDB" id="A0A1M7PWU8"/>
<proteinExistence type="predicted"/>
<gene>
    <name evidence="1" type="ORF">SAMN05216593_114104</name>
</gene>
<dbReference type="Proteomes" id="UP000183983">
    <property type="component" value="Unassembled WGS sequence"/>
</dbReference>
<evidence type="ECO:0000313" key="2">
    <source>
        <dbReference type="Proteomes" id="UP000183983"/>
    </source>
</evidence>
<protein>
    <submittedName>
        <fullName evidence="1">Uncharacterized protein</fullName>
    </submittedName>
</protein>
<evidence type="ECO:0000313" key="1">
    <source>
        <dbReference type="EMBL" id="SHN22064.1"/>
    </source>
</evidence>
<accession>A0A1M7PWU8</accession>
<dbReference type="EMBL" id="FRDA01000014">
    <property type="protein sequence ID" value="SHN22064.1"/>
    <property type="molecule type" value="Genomic_DNA"/>
</dbReference>
<sequence length="254" mass="28030">MGSIVENFIRRHKKTAASLAAAIALTATFLSDLGGAWDAIKNLIGKPEPLSIIQARLTPIFRHPEMRHGREQASLSLQIRNYGQTEITLTSSVLSVTDGSGISVGEGSSKGGCTLSPNPNENNTLTIAPGQTEWITVGTHVNLLGVSSYLTEQKLSEIDVHSPNGEPFTIVDSRYVDDINRFFANTYGPDAKIKVVIRSIPSEEHVFFFNVAQGKDMYSKDGSLHHDWFIANWKEWRNRKTFAGYVCKQPIPTL</sequence>
<organism evidence="1 2">
    <name type="scientific">Pseudomonas asturiensis</name>
    <dbReference type="NCBI Taxonomy" id="1190415"/>
    <lineage>
        <taxon>Bacteria</taxon>
        <taxon>Pseudomonadati</taxon>
        <taxon>Pseudomonadota</taxon>
        <taxon>Gammaproteobacteria</taxon>
        <taxon>Pseudomonadales</taxon>
        <taxon>Pseudomonadaceae</taxon>
        <taxon>Pseudomonas</taxon>
    </lineage>
</organism>
<name>A0A1M7PWU8_9PSED</name>
<reference evidence="1 2" key="1">
    <citation type="submission" date="2016-11" db="EMBL/GenBank/DDBJ databases">
        <authorList>
            <person name="Jaros S."/>
            <person name="Januszkiewicz K."/>
            <person name="Wedrychowicz H."/>
        </authorList>
    </citation>
    <scope>NUCLEOTIDE SEQUENCE [LARGE SCALE GENOMIC DNA]</scope>
    <source>
        <strain evidence="1 2">LMG 26898</strain>
    </source>
</reference>